<dbReference type="OrthoDB" id="5845697at2759"/>
<evidence type="ECO:0000313" key="11">
    <source>
        <dbReference type="Proteomes" id="UP000267096"/>
    </source>
</evidence>
<feature type="region of interest" description="Disordered" evidence="8">
    <location>
        <begin position="66"/>
        <end position="86"/>
    </location>
</feature>
<dbReference type="SUPFAM" id="SSF55486">
    <property type="entry name" value="Metalloproteases ('zincins'), catalytic domain"/>
    <property type="match status" value="1"/>
</dbReference>
<evidence type="ECO:0000256" key="8">
    <source>
        <dbReference type="SAM" id="MobiDB-lite"/>
    </source>
</evidence>
<evidence type="ECO:0000256" key="2">
    <source>
        <dbReference type="ARBA" id="ARBA00022723"/>
    </source>
</evidence>
<dbReference type="Gene3D" id="3.40.390.10">
    <property type="entry name" value="Collagenase (Catalytic Domain)"/>
    <property type="match status" value="1"/>
</dbReference>
<dbReference type="Pfam" id="PF01400">
    <property type="entry name" value="Astacin"/>
    <property type="match status" value="1"/>
</dbReference>
<dbReference type="PANTHER" id="PTHR10127:SF780">
    <property type="entry name" value="METALLOENDOPEPTIDASE"/>
    <property type="match status" value="1"/>
</dbReference>
<evidence type="ECO:0000259" key="9">
    <source>
        <dbReference type="PROSITE" id="PS51864"/>
    </source>
</evidence>
<dbReference type="PRINTS" id="PR00480">
    <property type="entry name" value="ASTACIN"/>
</dbReference>
<evidence type="ECO:0000256" key="6">
    <source>
        <dbReference type="PROSITE-ProRule" id="PRU01211"/>
    </source>
</evidence>
<sequence>MDEIDHLGTPYDYKSVMHYDSTAFSKNGQPTIEPKASGTKLGQREGFSQNDIKKINILYECDGNTGGGGGDGSAPGPAPGPAPQDCEDEVINCGEFKEYCDDEYSEDLRECLLENLCMTAYKLGPLGVEDS</sequence>
<evidence type="ECO:0000256" key="7">
    <source>
        <dbReference type="RuleBase" id="RU361183"/>
    </source>
</evidence>
<keyword evidence="3 7" id="KW-0378">Hydrolase</keyword>
<reference evidence="10 11" key="1">
    <citation type="submission" date="2018-11" db="EMBL/GenBank/DDBJ databases">
        <authorList>
            <consortium name="Pathogen Informatics"/>
        </authorList>
    </citation>
    <scope>NUCLEOTIDE SEQUENCE [LARGE SCALE GENOMIC DNA]</scope>
</reference>
<comment type="cofactor">
    <cofactor evidence="7">
        <name>Zn(2+)</name>
        <dbReference type="ChEBI" id="CHEBI:29105"/>
    </cofactor>
    <text evidence="7">Binds 1 zinc ion per subunit.</text>
</comment>
<keyword evidence="2 7" id="KW-0479">Metal-binding</keyword>
<dbReference type="EC" id="3.4.24.-" evidence="7"/>
<keyword evidence="5 7" id="KW-0482">Metalloprotease</keyword>
<dbReference type="GO" id="GO:0046872">
    <property type="term" value="F:metal ion binding"/>
    <property type="evidence" value="ECO:0007669"/>
    <property type="project" value="UniProtKB-KW"/>
</dbReference>
<keyword evidence="11" id="KW-1185">Reference proteome</keyword>
<feature type="domain" description="Peptidase M12A" evidence="9">
    <location>
        <begin position="1"/>
        <end position="62"/>
    </location>
</feature>
<dbReference type="GO" id="GO:0006508">
    <property type="term" value="P:proteolysis"/>
    <property type="evidence" value="ECO:0007669"/>
    <property type="project" value="UniProtKB-KW"/>
</dbReference>
<dbReference type="GO" id="GO:0004222">
    <property type="term" value="F:metalloendopeptidase activity"/>
    <property type="evidence" value="ECO:0007669"/>
    <property type="project" value="UniProtKB-UniRule"/>
</dbReference>
<evidence type="ECO:0000256" key="5">
    <source>
        <dbReference type="ARBA" id="ARBA00023049"/>
    </source>
</evidence>
<gene>
    <name evidence="10" type="ORF">ASIM_LOCUS5209</name>
</gene>
<feature type="region of interest" description="Disordered" evidence="8">
    <location>
        <begin position="24"/>
        <end position="43"/>
    </location>
</feature>
<protein>
    <recommendedName>
        <fullName evidence="7">Metalloendopeptidase</fullName>
        <ecNumber evidence="7">3.4.24.-</ecNumber>
    </recommendedName>
</protein>
<dbReference type="InterPro" id="IPR001506">
    <property type="entry name" value="Peptidase_M12A"/>
</dbReference>
<evidence type="ECO:0000256" key="4">
    <source>
        <dbReference type="ARBA" id="ARBA00022833"/>
    </source>
</evidence>
<accession>A0A3P6Q249</accession>
<dbReference type="PROSITE" id="PS51864">
    <property type="entry name" value="ASTACIN"/>
    <property type="match status" value="1"/>
</dbReference>
<evidence type="ECO:0000313" key="10">
    <source>
        <dbReference type="EMBL" id="VDK25168.1"/>
    </source>
</evidence>
<evidence type="ECO:0000256" key="1">
    <source>
        <dbReference type="ARBA" id="ARBA00022670"/>
    </source>
</evidence>
<organism evidence="10 11">
    <name type="scientific">Anisakis simplex</name>
    <name type="common">Herring worm</name>
    <dbReference type="NCBI Taxonomy" id="6269"/>
    <lineage>
        <taxon>Eukaryota</taxon>
        <taxon>Metazoa</taxon>
        <taxon>Ecdysozoa</taxon>
        <taxon>Nematoda</taxon>
        <taxon>Chromadorea</taxon>
        <taxon>Rhabditida</taxon>
        <taxon>Spirurina</taxon>
        <taxon>Ascaridomorpha</taxon>
        <taxon>Ascaridoidea</taxon>
        <taxon>Anisakidae</taxon>
        <taxon>Anisakis</taxon>
        <taxon>Anisakis simplex complex</taxon>
    </lineage>
</organism>
<dbReference type="Proteomes" id="UP000267096">
    <property type="component" value="Unassembled WGS sequence"/>
</dbReference>
<dbReference type="AlphaFoldDB" id="A0A3P6Q249"/>
<keyword evidence="1 7" id="KW-0645">Protease</keyword>
<dbReference type="InterPro" id="IPR024079">
    <property type="entry name" value="MetalloPept_cat_dom_sf"/>
</dbReference>
<name>A0A3P6Q249_ANISI</name>
<dbReference type="EMBL" id="UYRR01009949">
    <property type="protein sequence ID" value="VDK25168.1"/>
    <property type="molecule type" value="Genomic_DNA"/>
</dbReference>
<comment type="caution">
    <text evidence="6">Lacks conserved residue(s) required for the propagation of feature annotation.</text>
</comment>
<evidence type="ECO:0000256" key="3">
    <source>
        <dbReference type="ARBA" id="ARBA00022801"/>
    </source>
</evidence>
<proteinExistence type="predicted"/>
<keyword evidence="4 7" id="KW-0862">Zinc</keyword>
<dbReference type="PANTHER" id="PTHR10127">
    <property type="entry name" value="DISCOIDIN, CUB, EGF, LAMININ , AND ZINC METALLOPROTEASE DOMAIN CONTAINING"/>
    <property type="match status" value="1"/>
</dbReference>